<evidence type="ECO:0000313" key="3">
    <source>
        <dbReference type="Proteomes" id="UP000830115"/>
    </source>
</evidence>
<accession>A0ABY4MF51</accession>
<protein>
    <submittedName>
        <fullName evidence="2">Helix-turn-helix domain-containing protein</fullName>
    </submittedName>
</protein>
<feature type="region of interest" description="Disordered" evidence="1">
    <location>
        <begin position="95"/>
        <end position="162"/>
    </location>
</feature>
<dbReference type="RefSeq" id="WP_248865814.1">
    <property type="nucleotide sequence ID" value="NZ_CP086322.1"/>
</dbReference>
<sequence>MRVHRTSHPRDFVIVPNSAARHRGLSFTARGILIHLLSLPDGAKEDVRTLADRNPGVGRRGVSKAVQELEDAGYYFRRTIRDPETGRVWTETFVYDTPQESPVPASPGTGDPAARSAGTLPTGVKELSSKTPEKPLPSPSVAKVQTPAAPAREGFQGNGHQGQEAARVLARLATMDVRLRLSQRQVQGLVPLAAQWLQNGASAVEIADALVHDLPAKVHSAAKLVADRLTRKLPEPRRSWARYVDCGQCRNPLPVGQPSGICAVCSGVQVHPDLQALAADSEPDPAVVVRASEIRAAMRAHRSAVAA</sequence>
<gene>
    <name evidence="2" type="ORF">K9S39_26650</name>
</gene>
<proteinExistence type="predicted"/>
<organism evidence="2 3">
    <name type="scientific">Streptomyces halobius</name>
    <dbReference type="NCBI Taxonomy" id="2879846"/>
    <lineage>
        <taxon>Bacteria</taxon>
        <taxon>Bacillati</taxon>
        <taxon>Actinomycetota</taxon>
        <taxon>Actinomycetes</taxon>
        <taxon>Kitasatosporales</taxon>
        <taxon>Streptomycetaceae</taxon>
        <taxon>Streptomyces</taxon>
    </lineage>
</organism>
<dbReference type="EMBL" id="CP086322">
    <property type="protein sequence ID" value="UQA94961.1"/>
    <property type="molecule type" value="Genomic_DNA"/>
</dbReference>
<evidence type="ECO:0000313" key="2">
    <source>
        <dbReference type="EMBL" id="UQA94961.1"/>
    </source>
</evidence>
<reference evidence="2" key="1">
    <citation type="submission" date="2021-10" db="EMBL/GenBank/DDBJ databases">
        <title>Streptomyces nigrumlapis sp.nov.,an antimicrobial producing actinobacterium isolated from Black Gobi rocks.</title>
        <authorList>
            <person name="Wen Y."/>
            <person name="Zhang W."/>
            <person name="Liu X.G."/>
        </authorList>
    </citation>
    <scope>NUCLEOTIDE SEQUENCE</scope>
    <source>
        <strain evidence="2">ST13-2-2</strain>
    </source>
</reference>
<name>A0ABY4MF51_9ACTN</name>
<keyword evidence="3" id="KW-1185">Reference proteome</keyword>
<evidence type="ECO:0000256" key="1">
    <source>
        <dbReference type="SAM" id="MobiDB-lite"/>
    </source>
</evidence>
<dbReference type="Pfam" id="PF13730">
    <property type="entry name" value="HTH_36"/>
    <property type="match status" value="1"/>
</dbReference>
<dbReference type="Proteomes" id="UP000830115">
    <property type="component" value="Chromosome"/>
</dbReference>